<keyword evidence="4" id="KW-1185">Reference proteome</keyword>
<reference evidence="4" key="1">
    <citation type="submission" date="2016-10" db="EMBL/GenBank/DDBJ databases">
        <authorList>
            <person name="Varghese N."/>
            <person name="Submissions S."/>
        </authorList>
    </citation>
    <scope>NUCLEOTIDE SEQUENCE [LARGE SCALE GENOMIC DNA]</scope>
    <source>
        <strain evidence="4">DSM 23313</strain>
    </source>
</reference>
<dbReference type="Gene3D" id="3.40.50.2000">
    <property type="entry name" value="Glycogen Phosphorylase B"/>
    <property type="match status" value="2"/>
</dbReference>
<dbReference type="Pfam" id="PF01075">
    <property type="entry name" value="Glyco_transf_9"/>
    <property type="match status" value="1"/>
</dbReference>
<dbReference type="CDD" id="cd03789">
    <property type="entry name" value="GT9_LPS_heptosyltransferase"/>
    <property type="match status" value="1"/>
</dbReference>
<evidence type="ECO:0000256" key="1">
    <source>
        <dbReference type="ARBA" id="ARBA00022676"/>
    </source>
</evidence>
<dbReference type="Proteomes" id="UP000243588">
    <property type="component" value="Unassembled WGS sequence"/>
</dbReference>
<keyword evidence="2 3" id="KW-0808">Transferase</keyword>
<gene>
    <name evidence="3" type="ORF">SAMN05421818_101162</name>
</gene>
<dbReference type="PANTHER" id="PTHR30160:SF22">
    <property type="entry name" value="LIPOPOLYSACCHARIDE CORE BIOSYNTHESIS PROTEIN"/>
    <property type="match status" value="1"/>
</dbReference>
<dbReference type="GO" id="GO:0009244">
    <property type="term" value="P:lipopolysaccharide core region biosynthetic process"/>
    <property type="evidence" value="ECO:0007669"/>
    <property type="project" value="TreeGrafter"/>
</dbReference>
<evidence type="ECO:0000256" key="2">
    <source>
        <dbReference type="ARBA" id="ARBA00022679"/>
    </source>
</evidence>
<protein>
    <submittedName>
        <fullName evidence="3">ADP-heptose:LPS heptosyltransferase</fullName>
    </submittedName>
</protein>
<proteinExistence type="predicted"/>
<dbReference type="GO" id="GO:0005829">
    <property type="term" value="C:cytosol"/>
    <property type="evidence" value="ECO:0007669"/>
    <property type="project" value="TreeGrafter"/>
</dbReference>
<dbReference type="GO" id="GO:0008713">
    <property type="term" value="F:ADP-heptose-lipopolysaccharide heptosyltransferase activity"/>
    <property type="evidence" value="ECO:0007669"/>
    <property type="project" value="TreeGrafter"/>
</dbReference>
<name>A0A1G8B5A8_9FLAO</name>
<dbReference type="AlphaFoldDB" id="A0A1G8B5A8"/>
<dbReference type="InterPro" id="IPR051199">
    <property type="entry name" value="LPS_LOS_Heptosyltrfase"/>
</dbReference>
<evidence type="ECO:0000313" key="3">
    <source>
        <dbReference type="EMBL" id="SDH28366.1"/>
    </source>
</evidence>
<organism evidence="3 4">
    <name type="scientific">Myroides phaeus</name>
    <dbReference type="NCBI Taxonomy" id="702745"/>
    <lineage>
        <taxon>Bacteria</taxon>
        <taxon>Pseudomonadati</taxon>
        <taxon>Bacteroidota</taxon>
        <taxon>Flavobacteriia</taxon>
        <taxon>Flavobacteriales</taxon>
        <taxon>Flavobacteriaceae</taxon>
        <taxon>Myroides</taxon>
    </lineage>
</organism>
<dbReference type="SUPFAM" id="SSF53756">
    <property type="entry name" value="UDP-Glycosyltransferase/glycogen phosphorylase"/>
    <property type="match status" value="1"/>
</dbReference>
<accession>A0A1G8B5A8</accession>
<dbReference type="InterPro" id="IPR002201">
    <property type="entry name" value="Glyco_trans_9"/>
</dbReference>
<evidence type="ECO:0000313" key="4">
    <source>
        <dbReference type="Proteomes" id="UP000243588"/>
    </source>
</evidence>
<dbReference type="EMBL" id="FNDQ01000001">
    <property type="protein sequence ID" value="SDH28366.1"/>
    <property type="molecule type" value="Genomic_DNA"/>
</dbReference>
<sequence length="334" mass="37994">MGDVAMTVPVVRALISQNKDIRVTVVSRPFFKPFFKGIDRVDFFPIDVKKRHKGFVGLIRLYRDLSKLEVDYFADFHNVLRSQIVRNLFKLKGTKVAALDKGREAKKALVRAENKVYKQVPTMFSNHLNTLKQLGFIVNLDNPEFPSIPDLSPDLLQYVKEKDTYWIGIAPFAQYTSKVYPLDLMQKVVDTLAEREKSIIFLFGGGEEEISLLNQLKRDNYNVIVMAGKVKFDVELNLIQHLDVMLAMDSGNAHIAAMLGKKVITLWGATHPYAGFAPFNQPSDYCLTADRQKYPLLPTSVYGNKVVEGYEDVMRTIDPIKVCEKIIKVIKSDN</sequence>
<keyword evidence="1" id="KW-0328">Glycosyltransferase</keyword>
<dbReference type="STRING" id="702745.SAMN05421818_101162"/>
<dbReference type="PANTHER" id="PTHR30160">
    <property type="entry name" value="TETRAACYLDISACCHARIDE 4'-KINASE-RELATED"/>
    <property type="match status" value="1"/>
</dbReference>